<evidence type="ECO:0000313" key="1">
    <source>
        <dbReference type="EMBL" id="MFA3799749.1"/>
    </source>
</evidence>
<dbReference type="EC" id="3.5.-.-" evidence="1"/>
<gene>
    <name evidence="1" type="ORF">ACEG17_06060</name>
</gene>
<proteinExistence type="predicted"/>
<reference evidence="1 2" key="1">
    <citation type="submission" date="2024-07" db="EMBL/GenBank/DDBJ databases">
        <authorList>
            <person name="Li X.-J."/>
            <person name="Wang X."/>
        </authorList>
    </citation>
    <scope>NUCLEOTIDE SEQUENCE [LARGE SCALE GENOMIC DNA]</scope>
    <source>
        <strain evidence="1 2">DSM 23441</strain>
    </source>
</reference>
<comment type="caution">
    <text evidence="1">The sequence shown here is derived from an EMBL/GenBank/DDBJ whole genome shotgun (WGS) entry which is preliminary data.</text>
</comment>
<keyword evidence="2" id="KW-1185">Reference proteome</keyword>
<dbReference type="RefSeq" id="WP_372582967.1">
    <property type="nucleotide sequence ID" value="NZ_JBGORW010000006.1"/>
</dbReference>
<dbReference type="PANTHER" id="PTHR31118">
    <property type="entry name" value="CYCLASE-LIKE PROTEIN 2"/>
    <property type="match status" value="1"/>
</dbReference>
<sequence length="247" mass="28118">MSNLWKTLETLKNHQWIELSHELSNESPYWQGMPKGVLELNKTVIDFSEMNLRIQTFKFPGQFGTHIDYPGHFIQNARLAKDFNISDTILPLVVIDLSEKVKENNDYEISIEDILEFEKKYGKIPENSFVAFRSDWSKRWPDLKALENSDENGNAHTPGWPISTLEFLFDNRNIAGVGHETFDTDAAVTCAKNGDLAGERYILGRDKFQVEVLNNLDKLPPIGAIIFIAAPRISDANGLPVRVWAII</sequence>
<keyword evidence="1" id="KW-0378">Hydrolase</keyword>
<dbReference type="InterPro" id="IPR007325">
    <property type="entry name" value="KFase/CYL"/>
</dbReference>
<dbReference type="InterPro" id="IPR037175">
    <property type="entry name" value="KFase_sf"/>
</dbReference>
<dbReference type="Pfam" id="PF04199">
    <property type="entry name" value="Cyclase"/>
    <property type="match status" value="1"/>
</dbReference>
<evidence type="ECO:0000313" key="2">
    <source>
        <dbReference type="Proteomes" id="UP001571581"/>
    </source>
</evidence>
<accession>A0ABV4S8B4</accession>
<dbReference type="SUPFAM" id="SSF102198">
    <property type="entry name" value="Putative cyclase"/>
    <property type="match status" value="1"/>
</dbReference>
<dbReference type="EMBL" id="JBGORW010000006">
    <property type="protein sequence ID" value="MFA3799749.1"/>
    <property type="molecule type" value="Genomic_DNA"/>
</dbReference>
<organism evidence="1 2">
    <name type="scientific">Leptotrichia hongkongensis</name>
    <dbReference type="NCBI Taxonomy" id="554406"/>
    <lineage>
        <taxon>Bacteria</taxon>
        <taxon>Fusobacteriati</taxon>
        <taxon>Fusobacteriota</taxon>
        <taxon>Fusobacteriia</taxon>
        <taxon>Fusobacteriales</taxon>
        <taxon>Leptotrichiaceae</taxon>
        <taxon>Leptotrichia</taxon>
    </lineage>
</organism>
<dbReference type="PANTHER" id="PTHR31118:SF12">
    <property type="entry name" value="CYCLASE-LIKE PROTEIN 2"/>
    <property type="match status" value="1"/>
</dbReference>
<dbReference type="Proteomes" id="UP001571581">
    <property type="component" value="Unassembled WGS sequence"/>
</dbReference>
<name>A0ABV4S8B4_9FUSO</name>
<dbReference type="GO" id="GO:0016787">
    <property type="term" value="F:hydrolase activity"/>
    <property type="evidence" value="ECO:0007669"/>
    <property type="project" value="UniProtKB-KW"/>
</dbReference>
<dbReference type="Gene3D" id="3.50.30.50">
    <property type="entry name" value="Putative cyclase"/>
    <property type="match status" value="1"/>
</dbReference>
<protein>
    <submittedName>
        <fullName evidence="1">Cyclase family protein</fullName>
        <ecNumber evidence="1">3.5.-.-</ecNumber>
    </submittedName>
</protein>